<protein>
    <submittedName>
        <fullName evidence="2">Uncharacterized protein</fullName>
    </submittedName>
</protein>
<dbReference type="RefSeq" id="WP_145217009.1">
    <property type="nucleotide sequence ID" value="NZ_CP036432.1"/>
</dbReference>
<dbReference type="EMBL" id="CP036432">
    <property type="protein sequence ID" value="QDV86203.1"/>
    <property type="molecule type" value="Genomic_DNA"/>
</dbReference>
<feature type="compositionally biased region" description="Basic and acidic residues" evidence="1">
    <location>
        <begin position="36"/>
        <end position="45"/>
    </location>
</feature>
<keyword evidence="3" id="KW-1185">Reference proteome</keyword>
<organism evidence="2 3">
    <name type="scientific">Stieleria magnilauensis</name>
    <dbReference type="NCBI Taxonomy" id="2527963"/>
    <lineage>
        <taxon>Bacteria</taxon>
        <taxon>Pseudomonadati</taxon>
        <taxon>Planctomycetota</taxon>
        <taxon>Planctomycetia</taxon>
        <taxon>Pirellulales</taxon>
        <taxon>Pirellulaceae</taxon>
        <taxon>Stieleria</taxon>
    </lineage>
</organism>
<evidence type="ECO:0000313" key="2">
    <source>
        <dbReference type="EMBL" id="QDV86203.1"/>
    </source>
</evidence>
<evidence type="ECO:0000313" key="3">
    <source>
        <dbReference type="Proteomes" id="UP000318081"/>
    </source>
</evidence>
<reference evidence="2 3" key="1">
    <citation type="submission" date="2019-02" db="EMBL/GenBank/DDBJ databases">
        <title>Deep-cultivation of Planctomycetes and their phenomic and genomic characterization uncovers novel biology.</title>
        <authorList>
            <person name="Wiegand S."/>
            <person name="Jogler M."/>
            <person name="Boedeker C."/>
            <person name="Pinto D."/>
            <person name="Vollmers J."/>
            <person name="Rivas-Marin E."/>
            <person name="Kohn T."/>
            <person name="Peeters S.H."/>
            <person name="Heuer A."/>
            <person name="Rast P."/>
            <person name="Oberbeckmann S."/>
            <person name="Bunk B."/>
            <person name="Jeske O."/>
            <person name="Meyerdierks A."/>
            <person name="Storesund J.E."/>
            <person name="Kallscheuer N."/>
            <person name="Luecker S."/>
            <person name="Lage O.M."/>
            <person name="Pohl T."/>
            <person name="Merkel B.J."/>
            <person name="Hornburger P."/>
            <person name="Mueller R.-W."/>
            <person name="Bruemmer F."/>
            <person name="Labrenz M."/>
            <person name="Spormann A.M."/>
            <person name="Op den Camp H."/>
            <person name="Overmann J."/>
            <person name="Amann R."/>
            <person name="Jetten M.S.M."/>
            <person name="Mascher T."/>
            <person name="Medema M.H."/>
            <person name="Devos D.P."/>
            <person name="Kaster A.-K."/>
            <person name="Ovreas L."/>
            <person name="Rohde M."/>
            <person name="Galperin M.Y."/>
            <person name="Jogler C."/>
        </authorList>
    </citation>
    <scope>NUCLEOTIDE SEQUENCE [LARGE SCALE GENOMIC DNA]</scope>
    <source>
        <strain evidence="2 3">TBK1r</strain>
    </source>
</reference>
<dbReference type="Proteomes" id="UP000318081">
    <property type="component" value="Chromosome"/>
</dbReference>
<sequence length="63" mass="7305">MKLENSVTVVEKQSAEPTWSEDPWDRVKTAIIQRRPHLESRDMKTLPRNVKASSQGNDLSERK</sequence>
<gene>
    <name evidence="2" type="ORF">TBK1r_52210</name>
</gene>
<name>A0ABX5XVZ3_9BACT</name>
<feature type="region of interest" description="Disordered" evidence="1">
    <location>
        <begin position="36"/>
        <end position="63"/>
    </location>
</feature>
<proteinExistence type="predicted"/>
<feature type="region of interest" description="Disordered" evidence="1">
    <location>
        <begin position="1"/>
        <end position="21"/>
    </location>
</feature>
<accession>A0ABX5XVZ3</accession>
<feature type="compositionally biased region" description="Polar residues" evidence="1">
    <location>
        <begin position="51"/>
        <end position="63"/>
    </location>
</feature>
<evidence type="ECO:0000256" key="1">
    <source>
        <dbReference type="SAM" id="MobiDB-lite"/>
    </source>
</evidence>